<evidence type="ECO:0000256" key="4">
    <source>
        <dbReference type="ARBA" id="ARBA00022801"/>
    </source>
</evidence>
<name>A0A1V1PII0_9BACT</name>
<dbReference type="GO" id="GO:0001682">
    <property type="term" value="P:tRNA 5'-leader removal"/>
    <property type="evidence" value="ECO:0007669"/>
    <property type="project" value="UniProtKB-UniRule"/>
</dbReference>
<dbReference type="Pfam" id="PF00825">
    <property type="entry name" value="Ribonuclease_P"/>
    <property type="match status" value="1"/>
</dbReference>
<dbReference type="GO" id="GO:0004526">
    <property type="term" value="F:ribonuclease P activity"/>
    <property type="evidence" value="ECO:0007669"/>
    <property type="project" value="UniProtKB-UniRule"/>
</dbReference>
<comment type="catalytic activity">
    <reaction evidence="6">
        <text>Endonucleolytic cleavage of RNA, removing 5'-extranucleotides from tRNA precursor.</text>
        <dbReference type="EC" id="3.1.26.5"/>
    </reaction>
</comment>
<comment type="caution">
    <text evidence="8">The sequence shown here is derived from an EMBL/GenBank/DDBJ whole genome shotgun (WGS) entry which is preliminary data.</text>
</comment>
<dbReference type="EC" id="3.1.26.5" evidence="6 7"/>
<evidence type="ECO:0000313" key="8">
    <source>
        <dbReference type="EMBL" id="ETR74677.1"/>
    </source>
</evidence>
<evidence type="ECO:0000256" key="1">
    <source>
        <dbReference type="ARBA" id="ARBA00022694"/>
    </source>
</evidence>
<sequence length="126" mass="14919">MVSIFPKDFRLRKRHEFEHVKHNGDRIQNHLFIINYAQNSTRNASRLGITVTKKTGNAVVRNRIKRLIRETYRKNRHKLTLNYDINVIAKKKPDINQTSKMSMPCWRFSMGCHKVDDVKSNNILVD</sequence>
<dbReference type="PANTHER" id="PTHR33992">
    <property type="entry name" value="RIBONUCLEASE P PROTEIN COMPONENT"/>
    <property type="match status" value="1"/>
</dbReference>
<dbReference type="GO" id="GO:0030677">
    <property type="term" value="C:ribonuclease P complex"/>
    <property type="evidence" value="ECO:0007669"/>
    <property type="project" value="TreeGrafter"/>
</dbReference>
<dbReference type="HAMAP" id="MF_00227">
    <property type="entry name" value="RNase_P"/>
    <property type="match status" value="1"/>
</dbReference>
<dbReference type="GO" id="GO:0000049">
    <property type="term" value="F:tRNA binding"/>
    <property type="evidence" value="ECO:0007669"/>
    <property type="project" value="UniProtKB-UniRule"/>
</dbReference>
<evidence type="ECO:0000256" key="6">
    <source>
        <dbReference type="HAMAP-Rule" id="MF_00227"/>
    </source>
</evidence>
<keyword evidence="3 6" id="KW-0255">Endonuclease</keyword>
<proteinExistence type="inferred from homology"/>
<dbReference type="PANTHER" id="PTHR33992:SF1">
    <property type="entry name" value="RIBONUCLEASE P PROTEIN COMPONENT"/>
    <property type="match status" value="1"/>
</dbReference>
<dbReference type="Gene3D" id="3.30.230.10">
    <property type="match status" value="1"/>
</dbReference>
<keyword evidence="1 6" id="KW-0819">tRNA processing</keyword>
<dbReference type="SUPFAM" id="SSF54211">
    <property type="entry name" value="Ribosomal protein S5 domain 2-like"/>
    <property type="match status" value="1"/>
</dbReference>
<keyword evidence="2 6" id="KW-0540">Nuclease</keyword>
<keyword evidence="4 6" id="KW-0378">Hydrolase</keyword>
<dbReference type="EMBL" id="ATBP01000001">
    <property type="protein sequence ID" value="ETR74677.1"/>
    <property type="molecule type" value="Genomic_DNA"/>
</dbReference>
<dbReference type="AlphaFoldDB" id="A0A1V1PII0"/>
<comment type="subunit">
    <text evidence="6">Consists of a catalytic RNA component (M1 or rnpB) and a protein subunit.</text>
</comment>
<gene>
    <name evidence="6" type="primary">rnpA</name>
    <name evidence="8" type="ORF">OMM_06192</name>
</gene>
<dbReference type="InterPro" id="IPR014721">
    <property type="entry name" value="Ribsml_uS5_D2-typ_fold_subgr"/>
</dbReference>
<comment type="function">
    <text evidence="6">RNaseP catalyzes the removal of the 5'-leader sequence from pre-tRNA to produce the mature 5'-terminus. It can also cleave other RNA substrates such as 4.5S RNA. The protein component plays an auxiliary but essential role in vivo by binding to the 5'-leader sequence and broadening the substrate specificity of the ribozyme.</text>
</comment>
<keyword evidence="5 6" id="KW-0694">RNA-binding</keyword>
<comment type="similarity">
    <text evidence="6">Belongs to the RnpA family.</text>
</comment>
<dbReference type="InterPro" id="IPR020568">
    <property type="entry name" value="Ribosomal_Su5_D2-typ_SF"/>
</dbReference>
<evidence type="ECO:0000256" key="2">
    <source>
        <dbReference type="ARBA" id="ARBA00022722"/>
    </source>
</evidence>
<organism evidence="8 9">
    <name type="scientific">Candidatus Magnetoglobus multicellularis str. Araruama</name>
    <dbReference type="NCBI Taxonomy" id="890399"/>
    <lineage>
        <taxon>Bacteria</taxon>
        <taxon>Pseudomonadati</taxon>
        <taxon>Thermodesulfobacteriota</taxon>
        <taxon>Desulfobacteria</taxon>
        <taxon>Desulfobacterales</taxon>
        <taxon>Desulfobacteraceae</taxon>
        <taxon>Candidatus Magnetoglobus</taxon>
    </lineage>
</organism>
<evidence type="ECO:0000256" key="7">
    <source>
        <dbReference type="NCBIfam" id="TIGR00188"/>
    </source>
</evidence>
<evidence type="ECO:0000313" key="9">
    <source>
        <dbReference type="Proteomes" id="UP000189670"/>
    </source>
</evidence>
<dbReference type="InterPro" id="IPR000100">
    <property type="entry name" value="RNase_P"/>
</dbReference>
<accession>A0A1V1PII0</accession>
<dbReference type="GO" id="GO:0042781">
    <property type="term" value="F:3'-tRNA processing endoribonuclease activity"/>
    <property type="evidence" value="ECO:0007669"/>
    <property type="project" value="TreeGrafter"/>
</dbReference>
<reference evidence="9" key="1">
    <citation type="submission" date="2012-11" db="EMBL/GenBank/DDBJ databases">
        <authorList>
            <person name="Lucero-Rivera Y.E."/>
            <person name="Tovar-Ramirez D."/>
        </authorList>
    </citation>
    <scope>NUCLEOTIDE SEQUENCE [LARGE SCALE GENOMIC DNA]</scope>
    <source>
        <strain evidence="9">Araruama</strain>
    </source>
</reference>
<evidence type="ECO:0000256" key="3">
    <source>
        <dbReference type="ARBA" id="ARBA00022759"/>
    </source>
</evidence>
<dbReference type="Proteomes" id="UP000189670">
    <property type="component" value="Unassembled WGS sequence"/>
</dbReference>
<evidence type="ECO:0000256" key="5">
    <source>
        <dbReference type="ARBA" id="ARBA00022884"/>
    </source>
</evidence>
<protein>
    <recommendedName>
        <fullName evidence="6 7">Ribonuclease P protein component</fullName>
        <shortName evidence="6">RNase P protein</shortName>
        <shortName evidence="6">RNaseP protein</shortName>
        <ecNumber evidence="6 7">3.1.26.5</ecNumber>
    </recommendedName>
    <alternativeName>
        <fullName evidence="6">Protein C5</fullName>
    </alternativeName>
</protein>
<dbReference type="NCBIfam" id="TIGR00188">
    <property type="entry name" value="rnpA"/>
    <property type="match status" value="1"/>
</dbReference>